<evidence type="ECO:0000256" key="8">
    <source>
        <dbReference type="SAM" id="Coils"/>
    </source>
</evidence>
<comment type="caution">
    <text evidence="10">The sequence shown here is derived from an EMBL/GenBank/DDBJ whole genome shotgun (WGS) entry which is preliminary data.</text>
</comment>
<comment type="similarity">
    <text evidence="2">Belongs to the outer membrane factor (OMF) (TC 1.B.17) family.</text>
</comment>
<accession>A0A3S0R130</accession>
<keyword evidence="9" id="KW-0732">Signal</keyword>
<dbReference type="Proteomes" id="UP000274358">
    <property type="component" value="Unassembled WGS sequence"/>
</dbReference>
<keyword evidence="3" id="KW-0813">Transport</keyword>
<dbReference type="RefSeq" id="WP_126686538.1">
    <property type="nucleotide sequence ID" value="NZ_RYYV01000021.1"/>
</dbReference>
<proteinExistence type="inferred from homology"/>
<keyword evidence="8" id="KW-0175">Coiled coil</keyword>
<evidence type="ECO:0000313" key="11">
    <source>
        <dbReference type="Proteomes" id="UP000274358"/>
    </source>
</evidence>
<dbReference type="Pfam" id="PF02321">
    <property type="entry name" value="OEP"/>
    <property type="match status" value="1"/>
</dbReference>
<keyword evidence="7" id="KW-0998">Cell outer membrane</keyword>
<evidence type="ECO:0000256" key="7">
    <source>
        <dbReference type="ARBA" id="ARBA00023237"/>
    </source>
</evidence>
<dbReference type="PANTHER" id="PTHR30026:SF20">
    <property type="entry name" value="OUTER MEMBRANE PROTEIN TOLC"/>
    <property type="match status" value="1"/>
</dbReference>
<dbReference type="InterPro" id="IPR003423">
    <property type="entry name" value="OMP_efflux"/>
</dbReference>
<dbReference type="GO" id="GO:0009279">
    <property type="term" value="C:cell outer membrane"/>
    <property type="evidence" value="ECO:0007669"/>
    <property type="project" value="UniProtKB-SubCell"/>
</dbReference>
<evidence type="ECO:0000256" key="6">
    <source>
        <dbReference type="ARBA" id="ARBA00023136"/>
    </source>
</evidence>
<comment type="subcellular location">
    <subcellularLocation>
        <location evidence="1">Cell outer membrane</location>
    </subcellularLocation>
</comment>
<dbReference type="AlphaFoldDB" id="A0A3S0R130"/>
<keyword evidence="6" id="KW-0472">Membrane</keyword>
<name>A0A3S0R130_9GAMM</name>
<dbReference type="OrthoDB" id="5607838at2"/>
<feature type="chain" id="PRO_5018596103" evidence="9">
    <location>
        <begin position="33"/>
        <end position="430"/>
    </location>
</feature>
<dbReference type="GO" id="GO:0015288">
    <property type="term" value="F:porin activity"/>
    <property type="evidence" value="ECO:0007669"/>
    <property type="project" value="TreeGrafter"/>
</dbReference>
<dbReference type="SUPFAM" id="SSF56954">
    <property type="entry name" value="Outer membrane efflux proteins (OEP)"/>
    <property type="match status" value="1"/>
</dbReference>
<dbReference type="Gene3D" id="1.20.1600.10">
    <property type="entry name" value="Outer membrane efflux proteins (OEP)"/>
    <property type="match status" value="1"/>
</dbReference>
<keyword evidence="11" id="KW-1185">Reference proteome</keyword>
<dbReference type="EMBL" id="RYYV01000021">
    <property type="protein sequence ID" value="RUL70882.1"/>
    <property type="molecule type" value="Genomic_DNA"/>
</dbReference>
<protein>
    <submittedName>
        <fullName evidence="10">Transporter</fullName>
    </submittedName>
</protein>
<organism evidence="10 11">
    <name type="scientific">Dyella choica</name>
    <dbReference type="NCBI Taxonomy" id="1927959"/>
    <lineage>
        <taxon>Bacteria</taxon>
        <taxon>Pseudomonadati</taxon>
        <taxon>Pseudomonadota</taxon>
        <taxon>Gammaproteobacteria</taxon>
        <taxon>Lysobacterales</taxon>
        <taxon>Rhodanobacteraceae</taxon>
        <taxon>Dyella</taxon>
    </lineage>
</organism>
<evidence type="ECO:0000256" key="9">
    <source>
        <dbReference type="SAM" id="SignalP"/>
    </source>
</evidence>
<evidence type="ECO:0000256" key="4">
    <source>
        <dbReference type="ARBA" id="ARBA00022452"/>
    </source>
</evidence>
<feature type="signal peptide" evidence="9">
    <location>
        <begin position="1"/>
        <end position="32"/>
    </location>
</feature>
<keyword evidence="4" id="KW-1134">Transmembrane beta strand</keyword>
<feature type="coiled-coil region" evidence="8">
    <location>
        <begin position="194"/>
        <end position="221"/>
    </location>
</feature>
<dbReference type="GO" id="GO:0015562">
    <property type="term" value="F:efflux transmembrane transporter activity"/>
    <property type="evidence" value="ECO:0007669"/>
    <property type="project" value="InterPro"/>
</dbReference>
<evidence type="ECO:0000313" key="10">
    <source>
        <dbReference type="EMBL" id="RUL70882.1"/>
    </source>
</evidence>
<gene>
    <name evidence="10" type="ORF">EKH80_19840</name>
</gene>
<evidence type="ECO:0000256" key="2">
    <source>
        <dbReference type="ARBA" id="ARBA00007613"/>
    </source>
</evidence>
<dbReference type="PANTHER" id="PTHR30026">
    <property type="entry name" value="OUTER MEMBRANE PROTEIN TOLC"/>
    <property type="match status" value="1"/>
</dbReference>
<dbReference type="GO" id="GO:1990281">
    <property type="term" value="C:efflux pump complex"/>
    <property type="evidence" value="ECO:0007669"/>
    <property type="project" value="TreeGrafter"/>
</dbReference>
<evidence type="ECO:0000256" key="5">
    <source>
        <dbReference type="ARBA" id="ARBA00022692"/>
    </source>
</evidence>
<keyword evidence="5" id="KW-0812">Transmembrane</keyword>
<evidence type="ECO:0000256" key="1">
    <source>
        <dbReference type="ARBA" id="ARBA00004442"/>
    </source>
</evidence>
<reference evidence="10 11" key="1">
    <citation type="submission" date="2018-12" db="EMBL/GenBank/DDBJ databases">
        <title>Dyella dinghuensis sp. nov. DHOA06 and Dyella choica sp. nov. 4M-K27, isolated from forest soil.</title>
        <authorList>
            <person name="Qiu L.-H."/>
            <person name="Gao Z.-H."/>
        </authorList>
    </citation>
    <scope>NUCLEOTIDE SEQUENCE [LARGE SCALE GENOMIC DNA]</scope>
    <source>
        <strain evidence="10 11">4M-K27</strain>
    </source>
</reference>
<evidence type="ECO:0000256" key="3">
    <source>
        <dbReference type="ARBA" id="ARBA00022448"/>
    </source>
</evidence>
<sequence length="430" mass="46578">MVSPNFALRALPACWLGLLTALALFHPLPALAAEPKVADLTLDAATGLAVAQAPLLQARSERWTSAREEAGRAGALPDPQLSVGIDNLAVQGPGAFTAGGDTMTMRSVGFSQVLPSRSLRQAQRTRANADADVAAASVQMTDLAIRQQTAQAWIAAWAAIEEQHMLGMLRDEWTIDLAAAEAHLRGGTGTAADVLAVRTQALDLENRLDDARAREAAARASLARWLGSPVSQPLAAPPDFSQPRKDEQTLLAHLDEQGELLDWPARERAAEAALAEAQAAKHPEWNVSASYGSRTRGLSDMLTLQVGVSLPLFTTNRQDRGISARAADLDAVRAEHDDARRQQTEAVRSAWAQWEATGRQVQRHLQQLLPLADDRAKLALAAYRRGGDLQRLLEARRDELNHHLDYARMLADYGRAWATLAYLLPDGSKP</sequence>
<dbReference type="InterPro" id="IPR051906">
    <property type="entry name" value="TolC-like"/>
</dbReference>